<dbReference type="Pfam" id="PF00753">
    <property type="entry name" value="Lactamase_B"/>
    <property type="match status" value="1"/>
</dbReference>
<gene>
    <name evidence="2" type="ORF">B0I33_104542</name>
</gene>
<dbReference type="OrthoDB" id="2273115at2"/>
<evidence type="ECO:0000313" key="3">
    <source>
        <dbReference type="Proteomes" id="UP000238362"/>
    </source>
</evidence>
<dbReference type="InterPro" id="IPR001279">
    <property type="entry name" value="Metallo-B-lactamas"/>
</dbReference>
<dbReference type="SMART" id="SM00849">
    <property type="entry name" value="Lactamase_B"/>
    <property type="match status" value="1"/>
</dbReference>
<dbReference type="InterPro" id="IPR036866">
    <property type="entry name" value="RibonucZ/Hydroxyglut_hydro"/>
</dbReference>
<evidence type="ECO:0000313" key="2">
    <source>
        <dbReference type="EMBL" id="PRX48724.1"/>
    </source>
</evidence>
<sequence length="278" mass="29252">MVTVSDGWWAEVADGVFVRRHRELDLSVGLVLGERRCLVVDTRGDAAQGAELAAAVRMLTPRPWTVVLTHAHFDHAFGAGAFLPCPVWAHERCRTALTREGAAQRADWAGRYRAAGEHATADALAATTIVPPDRLVRDRAELDLGGRRVTLVHPGPAHTDHDLAVHVPDAGVVFAGDLVEHAPGGSFTAESFGPDADLARWPAALGTLLSLGARIVVPGHGEPVDDAFVAAVREPLAALADLRAAVGSGRLSLAAALARSPFAEDVTRAALAPEVSRS</sequence>
<comment type="caution">
    <text evidence="2">The sequence shown here is derived from an EMBL/GenBank/DDBJ whole genome shotgun (WGS) entry which is preliminary data.</text>
</comment>
<protein>
    <submittedName>
        <fullName evidence="2">Glyoxylase-like metal-dependent hydrolase (Beta-lactamase superfamily II)</fullName>
    </submittedName>
</protein>
<accession>A0A2T0LXH0</accession>
<dbReference type="Gene3D" id="3.60.15.10">
    <property type="entry name" value="Ribonuclease Z/Hydroxyacylglutathione hydrolase-like"/>
    <property type="match status" value="1"/>
</dbReference>
<evidence type="ECO:0000259" key="1">
    <source>
        <dbReference type="SMART" id="SM00849"/>
    </source>
</evidence>
<dbReference type="GO" id="GO:0016787">
    <property type="term" value="F:hydrolase activity"/>
    <property type="evidence" value="ECO:0007669"/>
    <property type="project" value="UniProtKB-KW"/>
</dbReference>
<dbReference type="PANTHER" id="PTHR42951:SF4">
    <property type="entry name" value="ACYL-COENZYME A THIOESTERASE MBLAC2"/>
    <property type="match status" value="1"/>
</dbReference>
<proteinExistence type="predicted"/>
<dbReference type="CDD" id="cd16282">
    <property type="entry name" value="metallo-hydrolase-like_MBL-fold"/>
    <property type="match status" value="1"/>
</dbReference>
<dbReference type="EMBL" id="PVNH01000004">
    <property type="protein sequence ID" value="PRX48724.1"/>
    <property type="molecule type" value="Genomic_DNA"/>
</dbReference>
<keyword evidence="2" id="KW-0378">Hydrolase</keyword>
<dbReference type="SUPFAM" id="SSF56281">
    <property type="entry name" value="Metallo-hydrolase/oxidoreductase"/>
    <property type="match status" value="1"/>
</dbReference>
<name>A0A2T0LXH0_9PSEU</name>
<dbReference type="Proteomes" id="UP000238362">
    <property type="component" value="Unassembled WGS sequence"/>
</dbReference>
<dbReference type="InterPro" id="IPR050855">
    <property type="entry name" value="NDM-1-like"/>
</dbReference>
<organism evidence="2 3">
    <name type="scientific">Prauserella shujinwangii</name>
    <dbReference type="NCBI Taxonomy" id="1453103"/>
    <lineage>
        <taxon>Bacteria</taxon>
        <taxon>Bacillati</taxon>
        <taxon>Actinomycetota</taxon>
        <taxon>Actinomycetes</taxon>
        <taxon>Pseudonocardiales</taxon>
        <taxon>Pseudonocardiaceae</taxon>
        <taxon>Prauserella</taxon>
    </lineage>
</organism>
<reference evidence="2 3" key="1">
    <citation type="submission" date="2018-03" db="EMBL/GenBank/DDBJ databases">
        <title>Genomic Encyclopedia of Type Strains, Phase III (KMG-III): the genomes of soil and plant-associated and newly described type strains.</title>
        <authorList>
            <person name="Whitman W."/>
        </authorList>
    </citation>
    <scope>NUCLEOTIDE SEQUENCE [LARGE SCALE GENOMIC DNA]</scope>
    <source>
        <strain evidence="2 3">CGMCC 4.7125</strain>
    </source>
</reference>
<keyword evidence="3" id="KW-1185">Reference proteome</keyword>
<dbReference type="PANTHER" id="PTHR42951">
    <property type="entry name" value="METALLO-BETA-LACTAMASE DOMAIN-CONTAINING"/>
    <property type="match status" value="1"/>
</dbReference>
<feature type="domain" description="Metallo-beta-lactamase" evidence="1">
    <location>
        <begin position="25"/>
        <end position="220"/>
    </location>
</feature>
<dbReference type="AlphaFoldDB" id="A0A2T0LXH0"/>